<accession>A0A8S9JAR7</accession>
<dbReference type="EMBL" id="QGKW02001660">
    <property type="protein sequence ID" value="KAF2578562.1"/>
    <property type="molecule type" value="Genomic_DNA"/>
</dbReference>
<evidence type="ECO:0000313" key="2">
    <source>
        <dbReference type="Proteomes" id="UP000712281"/>
    </source>
</evidence>
<name>A0A8S9JAR7_BRACR</name>
<evidence type="ECO:0000313" key="1">
    <source>
        <dbReference type="EMBL" id="KAF2578562.1"/>
    </source>
</evidence>
<comment type="caution">
    <text evidence="1">The sequence shown here is derived from an EMBL/GenBank/DDBJ whole genome shotgun (WGS) entry which is preliminary data.</text>
</comment>
<gene>
    <name evidence="1" type="ORF">F2Q68_00004209</name>
</gene>
<organism evidence="1 2">
    <name type="scientific">Brassica cretica</name>
    <name type="common">Mustard</name>
    <dbReference type="NCBI Taxonomy" id="69181"/>
    <lineage>
        <taxon>Eukaryota</taxon>
        <taxon>Viridiplantae</taxon>
        <taxon>Streptophyta</taxon>
        <taxon>Embryophyta</taxon>
        <taxon>Tracheophyta</taxon>
        <taxon>Spermatophyta</taxon>
        <taxon>Magnoliopsida</taxon>
        <taxon>eudicotyledons</taxon>
        <taxon>Gunneridae</taxon>
        <taxon>Pentapetalae</taxon>
        <taxon>rosids</taxon>
        <taxon>malvids</taxon>
        <taxon>Brassicales</taxon>
        <taxon>Brassicaceae</taxon>
        <taxon>Brassiceae</taxon>
        <taxon>Brassica</taxon>
    </lineage>
</organism>
<proteinExistence type="predicted"/>
<reference evidence="1" key="1">
    <citation type="submission" date="2019-12" db="EMBL/GenBank/DDBJ databases">
        <title>Genome sequencing and annotation of Brassica cretica.</title>
        <authorList>
            <person name="Studholme D.J."/>
            <person name="Sarris P.F."/>
        </authorList>
    </citation>
    <scope>NUCLEOTIDE SEQUENCE</scope>
    <source>
        <strain evidence="1">PFS-001/15</strain>
        <tissue evidence="1">Leaf</tissue>
    </source>
</reference>
<sequence length="344" mass="38201">MATVKINRFFRISLQLSKFLFLSLKFVVLLNGVRKADVCYAVCIQSVTPVSSYHTRAQHPVPRVRTAFAVYYDPFPPRLGVTQSYRSGSKTSRREGPAPDLTDLIGDGYMRRSREGDVLTPLIGGSGFEGGDRRRRFLGCSSAAARDGRRLAAGLGFRRASLCCPLQGKDRVMATVKINRFFRISLQLSKFLFLSLKFVVLLNGVRKADVCYAVCIQSVTPVSSYHTRSQHPVPRVRTAFAVYYDPFPPRLGVTQSYRSGSKTSRREGPAPDLTDLIGDGYTRPIREGDGSTPWIGGSGFAGGDRRRRFLGGSAAAARDGRRLAAELRLTLPHLLWYTIMFPSY</sequence>
<dbReference type="Proteomes" id="UP000712281">
    <property type="component" value="Unassembled WGS sequence"/>
</dbReference>
<protein>
    <submittedName>
        <fullName evidence="1">Uncharacterized protein</fullName>
    </submittedName>
</protein>
<dbReference type="AlphaFoldDB" id="A0A8S9JAR7"/>